<organism evidence="1">
    <name type="scientific">freshwater metagenome</name>
    <dbReference type="NCBI Taxonomy" id="449393"/>
    <lineage>
        <taxon>unclassified sequences</taxon>
        <taxon>metagenomes</taxon>
        <taxon>ecological metagenomes</taxon>
    </lineage>
</organism>
<evidence type="ECO:0000313" key="1">
    <source>
        <dbReference type="EMBL" id="CAB4852260.1"/>
    </source>
</evidence>
<gene>
    <name evidence="1" type="ORF">UFOPK3267_01978</name>
</gene>
<name>A0A6J7C3N0_9ZZZZ</name>
<dbReference type="AlphaFoldDB" id="A0A6J7C3N0"/>
<reference evidence="1" key="1">
    <citation type="submission" date="2020-05" db="EMBL/GenBank/DDBJ databases">
        <authorList>
            <person name="Chiriac C."/>
            <person name="Salcher M."/>
            <person name="Ghai R."/>
            <person name="Kavagutti S V."/>
        </authorList>
    </citation>
    <scope>NUCLEOTIDE SEQUENCE</scope>
</reference>
<dbReference type="EMBL" id="CAFBIY010000119">
    <property type="protein sequence ID" value="CAB4852260.1"/>
    <property type="molecule type" value="Genomic_DNA"/>
</dbReference>
<accession>A0A6J7C3N0</accession>
<protein>
    <submittedName>
        <fullName evidence="1">Unannotated protein</fullName>
    </submittedName>
</protein>
<proteinExistence type="predicted"/>
<sequence>MSLLKLKQEVVSGGTQSAVVPEKAEPSTMVIGTLA</sequence>